<evidence type="ECO:0000313" key="3">
    <source>
        <dbReference type="EnsemblProtists" id="EOD38154"/>
    </source>
</evidence>
<dbReference type="AlphaFoldDB" id="A0A0D3KQW9"/>
<dbReference type="Proteomes" id="UP000013827">
    <property type="component" value="Unassembled WGS sequence"/>
</dbReference>
<dbReference type="GO" id="GO:0046422">
    <property type="term" value="F:violaxanthin de-epoxidase activity"/>
    <property type="evidence" value="ECO:0007669"/>
    <property type="project" value="InterPro"/>
</dbReference>
<dbReference type="PANTHER" id="PTHR33970:SF1">
    <property type="entry name" value="VIOLAXANTHIN DE-EPOXIDASE, CHLOROPLASTIC"/>
    <property type="match status" value="1"/>
</dbReference>
<evidence type="ECO:0000256" key="1">
    <source>
        <dbReference type="SAM" id="SignalP"/>
    </source>
</evidence>
<reference evidence="3" key="2">
    <citation type="submission" date="2024-10" db="UniProtKB">
        <authorList>
            <consortium name="EnsemblProtists"/>
        </authorList>
    </citation>
    <scope>IDENTIFICATION</scope>
</reference>
<dbReference type="InterPro" id="IPR044682">
    <property type="entry name" value="VDE"/>
</dbReference>
<dbReference type="SUPFAM" id="SSF50814">
    <property type="entry name" value="Lipocalins"/>
    <property type="match status" value="1"/>
</dbReference>
<protein>
    <recommendedName>
        <fullName evidence="2">VDE lipocalin domain-containing protein</fullName>
    </recommendedName>
</protein>
<evidence type="ECO:0000313" key="4">
    <source>
        <dbReference type="Proteomes" id="UP000013827"/>
    </source>
</evidence>
<dbReference type="HOGENOM" id="CLU_951351_0_0_1"/>
<dbReference type="InterPro" id="IPR010788">
    <property type="entry name" value="VDE_dom"/>
</dbReference>
<sequence>MPSPVPPLSLLLLASQLPRAASQSACVVEHCGAQLARCLADTACRGWSLCNAGCGLGTEALACNQRCADLHTPLRGSPAIDAFSICTISDHHCVPQRRQRCAVPRNTLPALELAAFEGDWWVTRGLNPIFDCFDCQRHTFSLGAAGEPKRLHGALRYSVKRDLHCSFPQRCEYVRREVNQSFAQSNATGHLANHGNPPAQLHYADDWYVIAHRPETYILVYYCGCNDADCGYSGAVLYTRSRSGALDAADKAAVAAAARAAGVDGFELSALCTPDNRACPGCGSTGPIFYVLK</sequence>
<evidence type="ECO:0000259" key="2">
    <source>
        <dbReference type="Pfam" id="PF07137"/>
    </source>
</evidence>
<keyword evidence="1" id="KW-0732">Signal</keyword>
<dbReference type="GO" id="GO:0010028">
    <property type="term" value="P:xanthophyll cycle"/>
    <property type="evidence" value="ECO:0007669"/>
    <property type="project" value="InterPro"/>
</dbReference>
<dbReference type="eggNOG" id="ENOG502QSFY">
    <property type="taxonomic scope" value="Eukaryota"/>
</dbReference>
<feature type="chain" id="PRO_5044259786" description="VDE lipocalin domain-containing protein" evidence="1">
    <location>
        <begin position="23"/>
        <end position="293"/>
    </location>
</feature>
<feature type="signal peptide" evidence="1">
    <location>
        <begin position="1"/>
        <end position="22"/>
    </location>
</feature>
<dbReference type="PaxDb" id="2903-EOD38154"/>
<dbReference type="OMA" id="CIMEHCG"/>
<feature type="domain" description="VDE lipocalin" evidence="2">
    <location>
        <begin position="24"/>
        <end position="276"/>
    </location>
</feature>
<organism evidence="3 4">
    <name type="scientific">Emiliania huxleyi (strain CCMP1516)</name>
    <dbReference type="NCBI Taxonomy" id="280463"/>
    <lineage>
        <taxon>Eukaryota</taxon>
        <taxon>Haptista</taxon>
        <taxon>Haptophyta</taxon>
        <taxon>Prymnesiophyceae</taxon>
        <taxon>Isochrysidales</taxon>
        <taxon>Noelaerhabdaceae</taxon>
        <taxon>Emiliania</taxon>
    </lineage>
</organism>
<dbReference type="PANTHER" id="PTHR33970">
    <property type="entry name" value="VIOLAXANTHIN DE-EPOXIDASE, CHLOROPLASTIC-RELATED"/>
    <property type="match status" value="1"/>
</dbReference>
<dbReference type="InterPro" id="IPR012674">
    <property type="entry name" value="Calycin"/>
</dbReference>
<accession>A0A0D3KQW9</accession>
<dbReference type="GeneID" id="17283424"/>
<dbReference type="Gene3D" id="2.40.128.20">
    <property type="match status" value="1"/>
</dbReference>
<name>A0A0D3KQW9_EMIH1</name>
<proteinExistence type="predicted"/>
<dbReference type="Pfam" id="PF07137">
    <property type="entry name" value="VDE"/>
    <property type="match status" value="1"/>
</dbReference>
<dbReference type="EnsemblProtists" id="EOD38154">
    <property type="protein sequence ID" value="EOD38154"/>
    <property type="gene ID" value="EMIHUDRAFT_200654"/>
</dbReference>
<dbReference type="KEGG" id="ehx:EMIHUDRAFT_200654"/>
<dbReference type="STRING" id="2903.R1FXB8"/>
<reference evidence="4" key="1">
    <citation type="journal article" date="2013" name="Nature">
        <title>Pan genome of the phytoplankton Emiliania underpins its global distribution.</title>
        <authorList>
            <person name="Read B.A."/>
            <person name="Kegel J."/>
            <person name="Klute M.J."/>
            <person name="Kuo A."/>
            <person name="Lefebvre S.C."/>
            <person name="Maumus F."/>
            <person name="Mayer C."/>
            <person name="Miller J."/>
            <person name="Monier A."/>
            <person name="Salamov A."/>
            <person name="Young J."/>
            <person name="Aguilar M."/>
            <person name="Claverie J.M."/>
            <person name="Frickenhaus S."/>
            <person name="Gonzalez K."/>
            <person name="Herman E.K."/>
            <person name="Lin Y.C."/>
            <person name="Napier J."/>
            <person name="Ogata H."/>
            <person name="Sarno A.F."/>
            <person name="Shmutz J."/>
            <person name="Schroeder D."/>
            <person name="de Vargas C."/>
            <person name="Verret F."/>
            <person name="von Dassow P."/>
            <person name="Valentin K."/>
            <person name="Van de Peer Y."/>
            <person name="Wheeler G."/>
            <person name="Dacks J.B."/>
            <person name="Delwiche C.F."/>
            <person name="Dyhrman S.T."/>
            <person name="Glockner G."/>
            <person name="John U."/>
            <person name="Richards T."/>
            <person name="Worden A.Z."/>
            <person name="Zhang X."/>
            <person name="Grigoriev I.V."/>
            <person name="Allen A.E."/>
            <person name="Bidle K."/>
            <person name="Borodovsky M."/>
            <person name="Bowler C."/>
            <person name="Brownlee C."/>
            <person name="Cock J.M."/>
            <person name="Elias M."/>
            <person name="Gladyshev V.N."/>
            <person name="Groth M."/>
            <person name="Guda C."/>
            <person name="Hadaegh A."/>
            <person name="Iglesias-Rodriguez M.D."/>
            <person name="Jenkins J."/>
            <person name="Jones B.M."/>
            <person name="Lawson T."/>
            <person name="Leese F."/>
            <person name="Lindquist E."/>
            <person name="Lobanov A."/>
            <person name="Lomsadze A."/>
            <person name="Malik S.B."/>
            <person name="Marsh M.E."/>
            <person name="Mackinder L."/>
            <person name="Mock T."/>
            <person name="Mueller-Roeber B."/>
            <person name="Pagarete A."/>
            <person name="Parker M."/>
            <person name="Probert I."/>
            <person name="Quesneville H."/>
            <person name="Raines C."/>
            <person name="Rensing S.A."/>
            <person name="Riano-Pachon D.M."/>
            <person name="Richier S."/>
            <person name="Rokitta S."/>
            <person name="Shiraiwa Y."/>
            <person name="Soanes D.M."/>
            <person name="van der Giezen M."/>
            <person name="Wahlund T.M."/>
            <person name="Williams B."/>
            <person name="Wilson W."/>
            <person name="Wolfe G."/>
            <person name="Wurch L.L."/>
        </authorList>
    </citation>
    <scope>NUCLEOTIDE SEQUENCE</scope>
</reference>
<keyword evidence="4" id="KW-1185">Reference proteome</keyword>
<dbReference type="RefSeq" id="XP_005790583.1">
    <property type="nucleotide sequence ID" value="XM_005790526.1"/>
</dbReference>